<protein>
    <submittedName>
        <fullName evidence="2">Uncharacterized protein</fullName>
    </submittedName>
</protein>
<accession>A0A5N6DIR2</accession>
<proteinExistence type="predicted"/>
<reference evidence="2 3" key="1">
    <citation type="submission" date="2019-04" db="EMBL/GenBank/DDBJ databases">
        <title>Fungal friends and foes A comparative genomics study of 23 Aspergillus species from section Flavi.</title>
        <authorList>
            <consortium name="DOE Joint Genome Institute"/>
            <person name="Kjaerbolling I."/>
            <person name="Vesth T.C."/>
            <person name="Frisvad J.C."/>
            <person name="Nybo J.L."/>
            <person name="Theobald S."/>
            <person name="Kildgaard S."/>
            <person name="Petersen T.I."/>
            <person name="Kuo A."/>
            <person name="Sato A."/>
            <person name="Lyhne E.K."/>
            <person name="Kogle M.E."/>
            <person name="Wiebenga A."/>
            <person name="Kun R.S."/>
            <person name="Lubbers R.J."/>
            <person name="Makela M.R."/>
            <person name="Barry K."/>
            <person name="Chovatia M."/>
            <person name="Clum A."/>
            <person name="Daum C."/>
            <person name="Haridas S."/>
            <person name="He G."/>
            <person name="LaButti K."/>
            <person name="Lipzen A."/>
            <person name="Mondo S."/>
            <person name="Pangilinan J."/>
            <person name="Riley R."/>
            <person name="Salamov A."/>
            <person name="Simmons B.A."/>
            <person name="Magnuson J.K."/>
            <person name="Henrissat B."/>
            <person name="Mortensen U.H."/>
            <person name="Larsen T.O."/>
            <person name="De vries R.P."/>
            <person name="Grigoriev I.V."/>
            <person name="Machida M."/>
            <person name="Baker S.E."/>
            <person name="Andersen M.R."/>
        </authorList>
    </citation>
    <scope>NUCLEOTIDE SEQUENCE [LARGE SCALE GENOMIC DNA]</scope>
    <source>
        <strain evidence="2 3">CBS 117618</strain>
    </source>
</reference>
<evidence type="ECO:0000313" key="2">
    <source>
        <dbReference type="EMBL" id="KAB8204996.1"/>
    </source>
</evidence>
<organism evidence="2 3">
    <name type="scientific">Aspergillus parasiticus</name>
    <dbReference type="NCBI Taxonomy" id="5067"/>
    <lineage>
        <taxon>Eukaryota</taxon>
        <taxon>Fungi</taxon>
        <taxon>Dikarya</taxon>
        <taxon>Ascomycota</taxon>
        <taxon>Pezizomycotina</taxon>
        <taxon>Eurotiomycetes</taxon>
        <taxon>Eurotiomycetidae</taxon>
        <taxon>Eurotiales</taxon>
        <taxon>Aspergillaceae</taxon>
        <taxon>Aspergillus</taxon>
        <taxon>Aspergillus subgen. Circumdati</taxon>
    </lineage>
</organism>
<dbReference type="Proteomes" id="UP000326532">
    <property type="component" value="Unassembled WGS sequence"/>
</dbReference>
<keyword evidence="3" id="KW-1185">Reference proteome</keyword>
<dbReference type="AlphaFoldDB" id="A0A5N6DIR2"/>
<evidence type="ECO:0000256" key="1">
    <source>
        <dbReference type="SAM" id="MobiDB-lite"/>
    </source>
</evidence>
<feature type="region of interest" description="Disordered" evidence="1">
    <location>
        <begin position="71"/>
        <end position="101"/>
    </location>
</feature>
<gene>
    <name evidence="2" type="ORF">BDV34DRAFT_105340</name>
</gene>
<name>A0A5N6DIR2_ASPPA</name>
<feature type="compositionally biased region" description="Basic and acidic residues" evidence="1">
    <location>
        <begin position="77"/>
        <end position="93"/>
    </location>
</feature>
<evidence type="ECO:0000313" key="3">
    <source>
        <dbReference type="Proteomes" id="UP000326532"/>
    </source>
</evidence>
<dbReference type="VEuPathDB" id="FungiDB:BDV34DRAFT_105340"/>
<sequence>MFSRQVSTEVSFRTQLTLGLTVGLYCLPAMRMEFHFVLNSPRRSPSHRNHKTLSLVLLGFVSLPAIQFRNQRRGHPRVSEPKKRAGPEKRGHDCLTPPTTLTFHPLHPYTTL</sequence>
<dbReference type="EMBL" id="ML734974">
    <property type="protein sequence ID" value="KAB8204996.1"/>
    <property type="molecule type" value="Genomic_DNA"/>
</dbReference>